<evidence type="ECO:0000313" key="1">
    <source>
        <dbReference type="EMBL" id="MFC3675958.1"/>
    </source>
</evidence>
<evidence type="ECO:0000313" key="2">
    <source>
        <dbReference type="Proteomes" id="UP001595711"/>
    </source>
</evidence>
<reference evidence="2" key="1">
    <citation type="journal article" date="2019" name="Int. J. Syst. Evol. Microbiol.">
        <title>The Global Catalogue of Microorganisms (GCM) 10K type strain sequencing project: providing services to taxonomists for standard genome sequencing and annotation.</title>
        <authorList>
            <consortium name="The Broad Institute Genomics Platform"/>
            <consortium name="The Broad Institute Genome Sequencing Center for Infectious Disease"/>
            <person name="Wu L."/>
            <person name="Ma J."/>
        </authorList>
    </citation>
    <scope>NUCLEOTIDE SEQUENCE [LARGE SCALE GENOMIC DNA]</scope>
    <source>
        <strain evidence="2">KCTC 42182</strain>
    </source>
</reference>
<name>A0ABV7VID9_9PROT</name>
<dbReference type="Proteomes" id="UP001595711">
    <property type="component" value="Unassembled WGS sequence"/>
</dbReference>
<dbReference type="RefSeq" id="WP_379725669.1">
    <property type="nucleotide sequence ID" value="NZ_JBHRYJ010000002.1"/>
</dbReference>
<proteinExistence type="predicted"/>
<dbReference type="Pfam" id="PF07310">
    <property type="entry name" value="PAS_5"/>
    <property type="match status" value="1"/>
</dbReference>
<protein>
    <submittedName>
        <fullName evidence="1">PAS domain-containing protein</fullName>
    </submittedName>
</protein>
<dbReference type="InterPro" id="IPR009922">
    <property type="entry name" value="DUF1457"/>
</dbReference>
<gene>
    <name evidence="1" type="ORF">ACFOOQ_10420</name>
</gene>
<keyword evidence="2" id="KW-1185">Reference proteome</keyword>
<organism evidence="1 2">
    <name type="scientific">Ferrovibrio xuzhouensis</name>
    <dbReference type="NCBI Taxonomy" id="1576914"/>
    <lineage>
        <taxon>Bacteria</taxon>
        <taxon>Pseudomonadati</taxon>
        <taxon>Pseudomonadota</taxon>
        <taxon>Alphaproteobacteria</taxon>
        <taxon>Rhodospirillales</taxon>
        <taxon>Rhodospirillaceae</taxon>
        <taxon>Ferrovibrio</taxon>
    </lineage>
</organism>
<sequence>MIAGVSEDDGAGDRVIERCATWPVLPDPRFLPFLHHWAARRRGLMMPKQDIDAIALKSCLPNVWLHRYQPETDDFVCLLAGEQVNAAWGGSIANRPLSQVIRSEQYALTRHRYRQIMQLPAIQIVHRIIQPSTAVAKVSDRVIVPVSDSDGNPAGVFGMTLYHFDPLAGMDLPVDSGGEATMYLCAGLPAGAP</sequence>
<accession>A0ABV7VID9</accession>
<dbReference type="EMBL" id="JBHRYJ010000002">
    <property type="protein sequence ID" value="MFC3675958.1"/>
    <property type="molecule type" value="Genomic_DNA"/>
</dbReference>
<comment type="caution">
    <text evidence="1">The sequence shown here is derived from an EMBL/GenBank/DDBJ whole genome shotgun (WGS) entry which is preliminary data.</text>
</comment>